<organism evidence="8 9">
    <name type="scientific">Arthrobacter horti</name>
    <dbReference type="NCBI Taxonomy" id="3068273"/>
    <lineage>
        <taxon>Bacteria</taxon>
        <taxon>Bacillati</taxon>
        <taxon>Actinomycetota</taxon>
        <taxon>Actinomycetes</taxon>
        <taxon>Micrococcales</taxon>
        <taxon>Micrococcaceae</taxon>
        <taxon>Arthrobacter</taxon>
    </lineage>
</organism>
<evidence type="ECO:0000256" key="2">
    <source>
        <dbReference type="ARBA" id="ARBA00007171"/>
    </source>
</evidence>
<dbReference type="EMBL" id="JAVALS010000001">
    <property type="protein sequence ID" value="MDP5226208.1"/>
    <property type="molecule type" value="Genomic_DNA"/>
</dbReference>
<dbReference type="Gene3D" id="3.90.1310.10">
    <property type="entry name" value="Penicillin-binding protein 2a (Domain 2)"/>
    <property type="match status" value="1"/>
</dbReference>
<feature type="domain" description="Penicillin-binding protein dimerisation" evidence="7">
    <location>
        <begin position="62"/>
        <end position="226"/>
    </location>
</feature>
<dbReference type="Proteomes" id="UP001232725">
    <property type="component" value="Unassembled WGS sequence"/>
</dbReference>
<keyword evidence="5" id="KW-1133">Transmembrane helix</keyword>
<reference evidence="8 9" key="1">
    <citation type="submission" date="2023-08" db="EMBL/GenBank/DDBJ databases">
        <title>Arthrobacter horti sp. nov., isolated from forest soil.</title>
        <authorList>
            <person name="Park M."/>
        </authorList>
    </citation>
    <scope>NUCLEOTIDE SEQUENCE [LARGE SCALE GENOMIC DNA]</scope>
    <source>
        <strain evidence="8 9">YJM1</strain>
    </source>
</reference>
<accession>A0ABT9IKU0</accession>
<feature type="domain" description="Penicillin-binding protein transpeptidase" evidence="6">
    <location>
        <begin position="269"/>
        <end position="574"/>
    </location>
</feature>
<dbReference type="Gene3D" id="3.30.450.330">
    <property type="match status" value="1"/>
</dbReference>
<dbReference type="PANTHER" id="PTHR30627:SF1">
    <property type="entry name" value="PEPTIDOGLYCAN D,D-TRANSPEPTIDASE FTSI"/>
    <property type="match status" value="1"/>
</dbReference>
<feature type="compositionally biased region" description="Gly residues" evidence="4">
    <location>
        <begin position="597"/>
        <end position="606"/>
    </location>
</feature>
<sequence>MSTGRNNRKGGATRVRKRLRIGLGVMLTLLLVVGGKLILIQGFDIGDLAAKAESLRAKTVTLPAQRGAIEDINGNVLANSIIRYNVVIDPSTNTPADTFERRDPKDPTRVVEVSRDQGLKELAALLKQDFNAVKAAATGTSKYSLLAKGVKPDVADQITALNVPGVVTQGTSQRVYPDGSVAGGIVGYLQDGTTGVGGIEQTQDKLLQGTDGSRSFEMGADGLVIPQAPDKVTAAQNGQTVRLTINRDLQYYAQQVIQTRVKSTGAEYGIAVVAEVGTGNIVAMADSNAPDPNNPGGSAAQDLGVRAVQAAVEPGSVEKTLVAAALVEEGKSTPQEQFHIPNEYTVNGQTFGDSFDHPAFNRTLAGILGYSLNTGTVMAGQRLTKQERYDWLKKFGIGEAPDIPLPGVSQGILTTPDKWDGRQEYTVLFGQGVSQSVLQTVMAYQSIANDGVLLKPRLIDAYIGPDGKVQKTPVTEVRRVLSPETAQKTKDMLESVVTAGEWKDAQIAGYRVGAKTGTSQSPCDNGQAGYCGYTASIVGMAPMDDPKYVVEVLIQRPKTNIMGIDGADLFRDIMGQALRMNNVAPSTGAPVHLDQYGPGGSDGTQK</sequence>
<comment type="similarity">
    <text evidence="2">Belongs to the transpeptidase family.</text>
</comment>
<keyword evidence="3 5" id="KW-0472">Membrane</keyword>
<name>A0ABT9IKU0_9MICC</name>
<keyword evidence="9" id="KW-1185">Reference proteome</keyword>
<dbReference type="SUPFAM" id="SSF56601">
    <property type="entry name" value="beta-lactamase/transpeptidase-like"/>
    <property type="match status" value="1"/>
</dbReference>
<dbReference type="Pfam" id="PF03717">
    <property type="entry name" value="PBP_dimer"/>
    <property type="match status" value="1"/>
</dbReference>
<feature type="transmembrane region" description="Helical" evidence="5">
    <location>
        <begin position="21"/>
        <end position="43"/>
    </location>
</feature>
<comment type="subcellular location">
    <subcellularLocation>
        <location evidence="1">Membrane</location>
    </subcellularLocation>
</comment>
<evidence type="ECO:0000259" key="7">
    <source>
        <dbReference type="Pfam" id="PF03717"/>
    </source>
</evidence>
<comment type="caution">
    <text evidence="8">The sequence shown here is derived from an EMBL/GenBank/DDBJ whole genome shotgun (WGS) entry which is preliminary data.</text>
</comment>
<evidence type="ECO:0000313" key="8">
    <source>
        <dbReference type="EMBL" id="MDP5226208.1"/>
    </source>
</evidence>
<dbReference type="InterPro" id="IPR050515">
    <property type="entry name" value="Beta-lactam/transpept"/>
</dbReference>
<gene>
    <name evidence="8" type="ORF">Q9R02_03455</name>
</gene>
<proteinExistence type="inferred from homology"/>
<dbReference type="Pfam" id="PF00905">
    <property type="entry name" value="Transpeptidase"/>
    <property type="match status" value="1"/>
</dbReference>
<evidence type="ECO:0000259" key="6">
    <source>
        <dbReference type="Pfam" id="PF00905"/>
    </source>
</evidence>
<evidence type="ECO:0000313" key="9">
    <source>
        <dbReference type="Proteomes" id="UP001232725"/>
    </source>
</evidence>
<dbReference type="InterPro" id="IPR012338">
    <property type="entry name" value="Beta-lactam/transpept-like"/>
</dbReference>
<dbReference type="Gene3D" id="3.40.710.10">
    <property type="entry name" value="DD-peptidase/beta-lactamase superfamily"/>
    <property type="match status" value="1"/>
</dbReference>
<dbReference type="PANTHER" id="PTHR30627">
    <property type="entry name" value="PEPTIDOGLYCAN D,D-TRANSPEPTIDASE"/>
    <property type="match status" value="1"/>
</dbReference>
<dbReference type="InterPro" id="IPR005311">
    <property type="entry name" value="PBP_dimer"/>
</dbReference>
<evidence type="ECO:0000256" key="1">
    <source>
        <dbReference type="ARBA" id="ARBA00004370"/>
    </source>
</evidence>
<dbReference type="RefSeq" id="WP_305995230.1">
    <property type="nucleotide sequence ID" value="NZ_JAVALS010000001.1"/>
</dbReference>
<protein>
    <submittedName>
        <fullName evidence="8">Penicillin-binding protein 2</fullName>
    </submittedName>
</protein>
<dbReference type="InterPro" id="IPR001460">
    <property type="entry name" value="PCN-bd_Tpept"/>
</dbReference>
<evidence type="ECO:0000256" key="4">
    <source>
        <dbReference type="SAM" id="MobiDB-lite"/>
    </source>
</evidence>
<evidence type="ECO:0000256" key="5">
    <source>
        <dbReference type="SAM" id="Phobius"/>
    </source>
</evidence>
<dbReference type="SUPFAM" id="SSF56519">
    <property type="entry name" value="Penicillin binding protein dimerisation domain"/>
    <property type="match status" value="1"/>
</dbReference>
<keyword evidence="5" id="KW-0812">Transmembrane</keyword>
<feature type="region of interest" description="Disordered" evidence="4">
    <location>
        <begin position="586"/>
        <end position="606"/>
    </location>
</feature>
<evidence type="ECO:0000256" key="3">
    <source>
        <dbReference type="ARBA" id="ARBA00023136"/>
    </source>
</evidence>
<dbReference type="InterPro" id="IPR036138">
    <property type="entry name" value="PBP_dimer_sf"/>
</dbReference>